<dbReference type="Pfam" id="PF14520">
    <property type="entry name" value="HHH_5"/>
    <property type="match status" value="1"/>
</dbReference>
<dbReference type="PROSITE" id="PS50162">
    <property type="entry name" value="RECA_2"/>
    <property type="match status" value="1"/>
</dbReference>
<keyword evidence="1" id="KW-0547">Nucleotide-binding</keyword>
<dbReference type="SMART" id="SM00382">
    <property type="entry name" value="AAA"/>
    <property type="match status" value="1"/>
</dbReference>
<dbReference type="PANTHER" id="PTHR22942:SF30">
    <property type="entry name" value="MEIOTIC RECOMBINATION PROTEIN DMC1_LIM15 HOMOLOG"/>
    <property type="match status" value="1"/>
</dbReference>
<keyword evidence="3 5" id="KW-0238">DNA-binding</keyword>
<dbReference type="GO" id="GO:0005524">
    <property type="term" value="F:ATP binding"/>
    <property type="evidence" value="ECO:0007669"/>
    <property type="project" value="UniProtKB-KW"/>
</dbReference>
<dbReference type="SUPFAM" id="SSF47794">
    <property type="entry name" value="Rad51 N-terminal domain-like"/>
    <property type="match status" value="1"/>
</dbReference>
<dbReference type="GO" id="GO:0003677">
    <property type="term" value="F:DNA binding"/>
    <property type="evidence" value="ECO:0007669"/>
    <property type="project" value="UniProtKB-KW"/>
</dbReference>
<feature type="domain" description="RecA family profile 1" evidence="6">
    <location>
        <begin position="77"/>
        <end position="245"/>
    </location>
</feature>
<dbReference type="Gene3D" id="1.10.150.20">
    <property type="entry name" value="5' to 3' exonuclease, C-terminal subdomain"/>
    <property type="match status" value="1"/>
</dbReference>
<comment type="similarity">
    <text evidence="5">Belongs to the eukaryotic RecA-like protein family.</text>
</comment>
<evidence type="ECO:0000259" key="6">
    <source>
        <dbReference type="PROSITE" id="PS50162"/>
    </source>
</evidence>
<dbReference type="InterPro" id="IPR003593">
    <property type="entry name" value="AAA+_ATPase"/>
</dbReference>
<evidence type="ECO:0000313" key="10">
    <source>
        <dbReference type="Proteomes" id="UP000257123"/>
    </source>
</evidence>
<dbReference type="GO" id="GO:0006281">
    <property type="term" value="P:DNA repair"/>
    <property type="evidence" value="ECO:0007669"/>
    <property type="project" value="InterPro"/>
</dbReference>
<evidence type="ECO:0000256" key="4">
    <source>
        <dbReference type="ARBA" id="ARBA00025684"/>
    </source>
</evidence>
<dbReference type="GO" id="GO:0006310">
    <property type="term" value="P:DNA recombination"/>
    <property type="evidence" value="ECO:0007669"/>
    <property type="project" value="UniProtKB-KW"/>
</dbReference>
<sequence>MSKRREDLQSIEGVGPKTLEKLRELGVTSVEHLAEFTVEELVEAGIEYDRAVKLLQQALQRVGAARPLTLREMRQRQVRAFKTGVAEFDEKTPWRGIREAFIYEFAGEFGAGKSMLAHQASVAALREGFTERVVYIDTEGTFNEALIEAVARRFELDVERIADSIYVYQPANVVQLEQIVKFDVPKHIQEGCRLLVIDTITALYRAEFVGREYLAARQQRIHYLVDWLRRHARTFGLTTVLTNQVMDVPEIFAAGVKRPAGGNVLAHAVNARFMMVRPNKTKPEGYIWPLDVPGMAPDIRIEYRITGAGLE</sequence>
<evidence type="ECO:0000313" key="9">
    <source>
        <dbReference type="Proteomes" id="UP000256877"/>
    </source>
</evidence>
<dbReference type="AlphaFoldDB" id="A0A371QW85"/>
<dbReference type="SUPFAM" id="SSF52540">
    <property type="entry name" value="P-loop containing nucleoside triphosphate hydrolases"/>
    <property type="match status" value="1"/>
</dbReference>
<evidence type="ECO:0000256" key="2">
    <source>
        <dbReference type="ARBA" id="ARBA00022840"/>
    </source>
</evidence>
<dbReference type="InterPro" id="IPR010995">
    <property type="entry name" value="DNA_repair_Rad51/TF_NusA_a-hlx"/>
</dbReference>
<dbReference type="InterPro" id="IPR013632">
    <property type="entry name" value="Rad51_C"/>
</dbReference>
<accession>A0A371QW85</accession>
<name>A0A371QW85_9CREN</name>
<dbReference type="OrthoDB" id="31129at2157"/>
<evidence type="ECO:0000256" key="1">
    <source>
        <dbReference type="ARBA" id="ARBA00022741"/>
    </source>
</evidence>
<dbReference type="EMBL" id="NMUE01000036">
    <property type="protein sequence ID" value="RFA94508.1"/>
    <property type="molecule type" value="Genomic_DNA"/>
</dbReference>
<proteinExistence type="inferred from homology"/>
<dbReference type="InterPro" id="IPR020588">
    <property type="entry name" value="RecA_ATP-bd"/>
</dbReference>
<dbReference type="Pfam" id="PF08423">
    <property type="entry name" value="Rad51"/>
    <property type="match status" value="1"/>
</dbReference>
<dbReference type="InterPro" id="IPR027417">
    <property type="entry name" value="P-loop_NTPase"/>
</dbReference>
<keyword evidence="5" id="KW-0233">DNA recombination</keyword>
<reference evidence="9 10" key="1">
    <citation type="submission" date="2017-07" db="EMBL/GenBank/DDBJ databases">
        <title>Draft genome sequence of aerobic hyperthermophilic archaea, Pyrobaculum aerophilum YKB31 and YKB32.</title>
        <authorList>
            <person name="Mochizuki T."/>
            <person name="Berliner A.J."/>
            <person name="Yoshida-Takashima Y."/>
            <person name="Takaki Y."/>
            <person name="Nunoura T."/>
            <person name="Takai K."/>
        </authorList>
    </citation>
    <scope>NUCLEOTIDE SEQUENCE [LARGE SCALE GENOMIC DNA]</scope>
    <source>
        <strain evidence="7 10">YKB31</strain>
        <strain evidence="8 9">YKB32</strain>
    </source>
</reference>
<dbReference type="Gene3D" id="3.40.50.300">
    <property type="entry name" value="P-loop containing nucleotide triphosphate hydrolases"/>
    <property type="match status" value="1"/>
</dbReference>
<organism evidence="7 10">
    <name type="scientific">Pyrobaculum aerophilum</name>
    <dbReference type="NCBI Taxonomy" id="13773"/>
    <lineage>
        <taxon>Archaea</taxon>
        <taxon>Thermoproteota</taxon>
        <taxon>Thermoprotei</taxon>
        <taxon>Thermoproteales</taxon>
        <taxon>Thermoproteaceae</taxon>
        <taxon>Pyrobaculum</taxon>
    </lineage>
</organism>
<dbReference type="Proteomes" id="UP000256877">
    <property type="component" value="Unassembled WGS sequence"/>
</dbReference>
<dbReference type="PIRSF" id="PIRSF005856">
    <property type="entry name" value="Rad51"/>
    <property type="match status" value="1"/>
</dbReference>
<comment type="function">
    <text evidence="4 5">Involved in DNA repair and in homologous recombination. Binds and assemble on single-stranded DNA to form a nucleoprotein filament. Hydrolyzes ATP in a ssDNA-dependent manner and promotes DNA strand exchange between homologous DNA molecules.</text>
</comment>
<gene>
    <name evidence="7" type="ORF">CGL51_10085</name>
    <name evidence="8" type="ORF">CGL52_04185</name>
</gene>
<evidence type="ECO:0000256" key="3">
    <source>
        <dbReference type="ARBA" id="ARBA00023125"/>
    </source>
</evidence>
<evidence type="ECO:0000256" key="5">
    <source>
        <dbReference type="PIRNR" id="PIRNR005856"/>
    </source>
</evidence>
<keyword evidence="5" id="KW-0227">DNA damage</keyword>
<comment type="caution">
    <text evidence="7">The sequence shown here is derived from an EMBL/GenBank/DDBJ whole genome shotgun (WGS) entry which is preliminary data.</text>
</comment>
<dbReference type="RefSeq" id="WP_116421634.1">
    <property type="nucleotide sequence ID" value="NZ_NMUE01000036.1"/>
</dbReference>
<dbReference type="PANTHER" id="PTHR22942">
    <property type="entry name" value="RECA/RAD51/RADA DNA STRAND-PAIRING FAMILY MEMBER"/>
    <property type="match status" value="1"/>
</dbReference>
<dbReference type="GO" id="GO:0140664">
    <property type="term" value="F:ATP-dependent DNA damage sensor activity"/>
    <property type="evidence" value="ECO:0007669"/>
    <property type="project" value="InterPro"/>
</dbReference>
<evidence type="ECO:0000313" key="8">
    <source>
        <dbReference type="EMBL" id="RFA99206.1"/>
    </source>
</evidence>
<keyword evidence="2" id="KW-0067">ATP-binding</keyword>
<evidence type="ECO:0000313" key="7">
    <source>
        <dbReference type="EMBL" id="RFA94508.1"/>
    </source>
</evidence>
<dbReference type="Proteomes" id="UP000257123">
    <property type="component" value="Unassembled WGS sequence"/>
</dbReference>
<protein>
    <recommendedName>
        <fullName evidence="5">DNA repair and recombination protein RadA</fullName>
    </recommendedName>
</protein>
<dbReference type="InterPro" id="IPR016467">
    <property type="entry name" value="DNA_recomb/repair_RecA-like"/>
</dbReference>
<dbReference type="EMBL" id="NMUF01000008">
    <property type="protein sequence ID" value="RFA99206.1"/>
    <property type="molecule type" value="Genomic_DNA"/>
</dbReference>